<accession>A0ABV7MLU5</accession>
<organism evidence="1 2">
    <name type="scientific">Mesorhizobium cantuariense</name>
    <dbReference type="NCBI Taxonomy" id="1300275"/>
    <lineage>
        <taxon>Bacteria</taxon>
        <taxon>Pseudomonadati</taxon>
        <taxon>Pseudomonadota</taxon>
        <taxon>Alphaproteobacteria</taxon>
        <taxon>Hyphomicrobiales</taxon>
        <taxon>Phyllobacteriaceae</taxon>
        <taxon>Mesorhizobium</taxon>
    </lineage>
</organism>
<protein>
    <recommendedName>
        <fullName evidence="3">Transcriptional regulator</fullName>
    </recommendedName>
</protein>
<dbReference type="Proteomes" id="UP001595648">
    <property type="component" value="Unassembled WGS sequence"/>
</dbReference>
<evidence type="ECO:0000313" key="1">
    <source>
        <dbReference type="EMBL" id="MFC3322139.1"/>
    </source>
</evidence>
<evidence type="ECO:0008006" key="3">
    <source>
        <dbReference type="Google" id="ProtNLM"/>
    </source>
</evidence>
<comment type="caution">
    <text evidence="1">The sequence shown here is derived from an EMBL/GenBank/DDBJ whole genome shotgun (WGS) entry which is preliminary data.</text>
</comment>
<reference evidence="2" key="1">
    <citation type="journal article" date="2019" name="Int. J. Syst. Evol. Microbiol.">
        <title>The Global Catalogue of Microorganisms (GCM) 10K type strain sequencing project: providing services to taxonomists for standard genome sequencing and annotation.</title>
        <authorList>
            <consortium name="The Broad Institute Genomics Platform"/>
            <consortium name="The Broad Institute Genome Sequencing Center for Infectious Disease"/>
            <person name="Wu L."/>
            <person name="Ma J."/>
        </authorList>
    </citation>
    <scope>NUCLEOTIDE SEQUENCE [LARGE SCALE GENOMIC DNA]</scope>
    <source>
        <strain evidence="2">ICMP 19515</strain>
    </source>
</reference>
<name>A0ABV7MLU5_9HYPH</name>
<evidence type="ECO:0000313" key="2">
    <source>
        <dbReference type="Proteomes" id="UP001595648"/>
    </source>
</evidence>
<sequence>MQILRITREPPGGSGNTLARFDIALNDDLRLFGLRITQRTAGGYSIYGPNAHGGRIVTFSYELVDQMARAALAALEEQKPNDKRAA</sequence>
<proteinExistence type="predicted"/>
<dbReference type="EMBL" id="JBHRVD010000001">
    <property type="protein sequence ID" value="MFC3322139.1"/>
    <property type="molecule type" value="Genomic_DNA"/>
</dbReference>
<keyword evidence="2" id="KW-1185">Reference proteome</keyword>
<gene>
    <name evidence="1" type="ORF">ACFOJ9_10145</name>
</gene>
<dbReference type="RefSeq" id="WP_378978750.1">
    <property type="nucleotide sequence ID" value="NZ_JBHRVD010000001.1"/>
</dbReference>